<keyword evidence="2" id="KW-1185">Reference proteome</keyword>
<dbReference type="EMBL" id="CP096040">
    <property type="protein sequence ID" value="USQ98353.1"/>
    <property type="molecule type" value="Genomic_DNA"/>
</dbReference>
<organism evidence="1 2">
    <name type="scientific">Caulobacter segnis</name>
    <dbReference type="NCBI Taxonomy" id="88688"/>
    <lineage>
        <taxon>Bacteria</taxon>
        <taxon>Pseudomonadati</taxon>
        <taxon>Pseudomonadota</taxon>
        <taxon>Alphaproteobacteria</taxon>
        <taxon>Caulobacterales</taxon>
        <taxon>Caulobacteraceae</taxon>
        <taxon>Caulobacter</taxon>
    </lineage>
</organism>
<proteinExistence type="predicted"/>
<dbReference type="Pfam" id="PF13376">
    <property type="entry name" value="OmdA"/>
    <property type="match status" value="1"/>
</dbReference>
<dbReference type="Gene3D" id="2.40.30.100">
    <property type="entry name" value="AF2212/PG0164-like"/>
    <property type="match status" value="1"/>
</dbReference>
<sequence length="173" mass="18735">MTSLRFQARIDINGVNPFVPVEPDQAARLREGWRKPMPVRVQINGAPAEPWRINMMPRGDGGFFLYLHGLVREAAAGVGVGDTVEVSVAFDEDYRGGPAHSMPEAFAEGLARDPAAAKAWAALPPSLRKEALRRFASVKSAEAKARNIEAALAVLGGVEGRFMARDWRDGAVV</sequence>
<evidence type="ECO:0000313" key="2">
    <source>
        <dbReference type="Proteomes" id="UP001057520"/>
    </source>
</evidence>
<evidence type="ECO:0000313" key="1">
    <source>
        <dbReference type="EMBL" id="USQ98353.1"/>
    </source>
</evidence>
<reference evidence="1 2" key="1">
    <citation type="submission" date="2022-04" db="EMBL/GenBank/DDBJ databases">
        <title>Genome sequence of soybean root-associated Caulobacter segnis RL271.</title>
        <authorList>
            <person name="Longley R."/>
            <person name="Bonito G."/>
            <person name="Trigodet F."/>
            <person name="Crosson S."/>
            <person name="Fiebig A."/>
        </authorList>
    </citation>
    <scope>NUCLEOTIDE SEQUENCE [LARGE SCALE GENOMIC DNA]</scope>
    <source>
        <strain evidence="1 2">RL271</strain>
    </source>
</reference>
<gene>
    <name evidence="1" type="ORF">MZV50_12745</name>
</gene>
<accession>A0ABY5A0L5</accession>
<name>A0ABY5A0L5_9CAUL</name>
<dbReference type="Pfam" id="PF08922">
    <property type="entry name" value="DUF1905"/>
    <property type="match status" value="1"/>
</dbReference>
<dbReference type="InterPro" id="IPR037079">
    <property type="entry name" value="AF2212/PG0164-like_sf"/>
</dbReference>
<dbReference type="Proteomes" id="UP001057520">
    <property type="component" value="Chromosome"/>
</dbReference>
<dbReference type="SUPFAM" id="SSF141694">
    <property type="entry name" value="AF2212/PG0164-like"/>
    <property type="match status" value="1"/>
</dbReference>
<protein>
    <submittedName>
        <fullName evidence="1">YdeI/OmpD-associated family protein</fullName>
    </submittedName>
</protein>
<dbReference type="InterPro" id="IPR015018">
    <property type="entry name" value="DUF1905"/>
</dbReference>